<accession>A0A4Y7JSE5</accession>
<organism evidence="3 4">
    <name type="scientific">Papaver somniferum</name>
    <name type="common">Opium poppy</name>
    <dbReference type="NCBI Taxonomy" id="3469"/>
    <lineage>
        <taxon>Eukaryota</taxon>
        <taxon>Viridiplantae</taxon>
        <taxon>Streptophyta</taxon>
        <taxon>Embryophyta</taxon>
        <taxon>Tracheophyta</taxon>
        <taxon>Spermatophyta</taxon>
        <taxon>Magnoliopsida</taxon>
        <taxon>Ranunculales</taxon>
        <taxon>Papaveraceae</taxon>
        <taxon>Papaveroideae</taxon>
        <taxon>Papaver</taxon>
    </lineage>
</organism>
<feature type="domain" description="CCR4-NOT transcription complex subunit 1" evidence="1">
    <location>
        <begin position="296"/>
        <end position="347"/>
    </location>
</feature>
<dbReference type="InterPro" id="IPR032191">
    <property type="entry name" value="CNOT1_CAF1_bind"/>
</dbReference>
<dbReference type="GO" id="GO:0030015">
    <property type="term" value="C:CCR4-NOT core complex"/>
    <property type="evidence" value="ECO:0007669"/>
    <property type="project" value="InterPro"/>
</dbReference>
<dbReference type="InterPro" id="IPR040398">
    <property type="entry name" value="Not1"/>
</dbReference>
<dbReference type="GO" id="GO:0017148">
    <property type="term" value="P:negative regulation of translation"/>
    <property type="evidence" value="ECO:0007669"/>
    <property type="project" value="InterPro"/>
</dbReference>
<dbReference type="Gene3D" id="1.25.40.180">
    <property type="match status" value="2"/>
</dbReference>
<evidence type="ECO:0000313" key="3">
    <source>
        <dbReference type="EMBL" id="RZC63637.1"/>
    </source>
</evidence>
<dbReference type="Proteomes" id="UP000316621">
    <property type="component" value="Chromosome 5"/>
</dbReference>
<dbReference type="Gramene" id="RZC63637">
    <property type="protein sequence ID" value="RZC63637"/>
    <property type="gene ID" value="C5167_025396"/>
</dbReference>
<evidence type="ECO:0000259" key="1">
    <source>
        <dbReference type="Pfam" id="PF12842"/>
    </source>
</evidence>
<evidence type="ECO:0000259" key="2">
    <source>
        <dbReference type="Pfam" id="PF16415"/>
    </source>
</evidence>
<dbReference type="InterPro" id="IPR024557">
    <property type="entry name" value="CNOT1_dom_4"/>
</dbReference>
<proteinExistence type="predicted"/>
<dbReference type="GO" id="GO:0000288">
    <property type="term" value="P:nuclear-transcribed mRNA catabolic process, deadenylation-dependent decay"/>
    <property type="evidence" value="ECO:0007669"/>
    <property type="project" value="TreeGrafter"/>
</dbReference>
<feature type="domain" description="CCR4-NOT transcription complex subunit 1 CAF1-binding" evidence="2">
    <location>
        <begin position="147"/>
        <end position="194"/>
    </location>
</feature>
<dbReference type="Pfam" id="PF12842">
    <property type="entry name" value="DUF3819"/>
    <property type="match status" value="1"/>
</dbReference>
<protein>
    <submittedName>
        <fullName evidence="3">Uncharacterized protein</fullName>
    </submittedName>
</protein>
<dbReference type="Pfam" id="PF16415">
    <property type="entry name" value="CNOT1_CAF1_bind"/>
    <property type="match status" value="1"/>
</dbReference>
<gene>
    <name evidence="3" type="ORF">C5167_025396</name>
</gene>
<dbReference type="GO" id="GO:0060090">
    <property type="term" value="F:molecular adaptor activity"/>
    <property type="evidence" value="ECO:0007669"/>
    <property type="project" value="TreeGrafter"/>
</dbReference>
<dbReference type="PANTHER" id="PTHR13162">
    <property type="entry name" value="CCR4-NOT TRANSCRIPTION COMPLEX"/>
    <property type="match status" value="1"/>
</dbReference>
<dbReference type="EMBL" id="CM010719">
    <property type="protein sequence ID" value="RZC63637.1"/>
    <property type="molecule type" value="Genomic_DNA"/>
</dbReference>
<name>A0A4Y7JSE5_PAPSO</name>
<dbReference type="PANTHER" id="PTHR13162:SF8">
    <property type="entry name" value="CCR4-NOT TRANSCRIPTION COMPLEX SUBUNIT 1"/>
    <property type="match status" value="1"/>
</dbReference>
<dbReference type="GO" id="GO:0000932">
    <property type="term" value="C:P-body"/>
    <property type="evidence" value="ECO:0007669"/>
    <property type="project" value="TreeGrafter"/>
</dbReference>
<keyword evidence="4" id="KW-1185">Reference proteome</keyword>
<evidence type="ECO:0000313" key="4">
    <source>
        <dbReference type="Proteomes" id="UP000316621"/>
    </source>
</evidence>
<reference evidence="3 4" key="1">
    <citation type="journal article" date="2018" name="Science">
        <title>The opium poppy genome and morphinan production.</title>
        <authorList>
            <person name="Guo L."/>
            <person name="Winzer T."/>
            <person name="Yang X."/>
            <person name="Li Y."/>
            <person name="Ning Z."/>
            <person name="He Z."/>
            <person name="Teodor R."/>
            <person name="Lu Y."/>
            <person name="Bowser T.A."/>
            <person name="Graham I.A."/>
            <person name="Ye K."/>
        </authorList>
    </citation>
    <scope>NUCLEOTIDE SEQUENCE [LARGE SCALE GENOMIC DNA]</scope>
    <source>
        <strain evidence="4">cv. HN1</strain>
        <tissue evidence="3">Leaves</tissue>
    </source>
</reference>
<dbReference type="AlphaFoldDB" id="A0A4Y7JSE5"/>
<dbReference type="STRING" id="3469.A0A4Y7JSE5"/>
<sequence>MEVVLLLQIIRDQIRFPWKTCRSPSPHGRQWGLAAAALHRLGQLSLSPFQLQQRNQGSPDDRHISAGQQQSVISTNDVGWCSEGDCCTTIGYCALSECTPACLCLCHPPQAFCILLKVPASETQDSILFLINNISSANFETKAKELTEILEPCQSSLAYQPPNPWTMGMGILGLLLEIYALPNLKMNFKFDIERTSLLKDRDRELDGYPDFSSKDVTATKPQIVPEVNPPINVEPQPDVMIPSHPGGLLTKGEKMPALSLPERLPTSIANIETEVIANPKISALGLRLQFQRIVPAERAVKEIMSPVVQRSVLKAIQTTKELALKVFVMQSDETHIYNAAHLMVVNLYGASPCFYF</sequence>